<dbReference type="EMBL" id="GBRH01229812">
    <property type="protein sequence ID" value="JAD68083.1"/>
    <property type="molecule type" value="Transcribed_RNA"/>
</dbReference>
<proteinExistence type="predicted"/>
<organism evidence="1">
    <name type="scientific">Arundo donax</name>
    <name type="common">Giant reed</name>
    <name type="synonym">Donax arundinaceus</name>
    <dbReference type="NCBI Taxonomy" id="35708"/>
    <lineage>
        <taxon>Eukaryota</taxon>
        <taxon>Viridiplantae</taxon>
        <taxon>Streptophyta</taxon>
        <taxon>Embryophyta</taxon>
        <taxon>Tracheophyta</taxon>
        <taxon>Spermatophyta</taxon>
        <taxon>Magnoliopsida</taxon>
        <taxon>Liliopsida</taxon>
        <taxon>Poales</taxon>
        <taxon>Poaceae</taxon>
        <taxon>PACMAD clade</taxon>
        <taxon>Arundinoideae</taxon>
        <taxon>Arundineae</taxon>
        <taxon>Arundo</taxon>
    </lineage>
</organism>
<dbReference type="AlphaFoldDB" id="A0A0A9C0W1"/>
<protein>
    <submittedName>
        <fullName evidence="1">Uncharacterized protein</fullName>
    </submittedName>
</protein>
<evidence type="ECO:0000313" key="1">
    <source>
        <dbReference type="EMBL" id="JAD68083.1"/>
    </source>
</evidence>
<reference evidence="1" key="2">
    <citation type="journal article" date="2015" name="Data Brief">
        <title>Shoot transcriptome of the giant reed, Arundo donax.</title>
        <authorList>
            <person name="Barrero R.A."/>
            <person name="Guerrero F.D."/>
            <person name="Moolhuijzen P."/>
            <person name="Goolsby J.A."/>
            <person name="Tidwell J."/>
            <person name="Bellgard S.E."/>
            <person name="Bellgard M.I."/>
        </authorList>
    </citation>
    <scope>NUCLEOTIDE SEQUENCE</scope>
    <source>
        <tissue evidence="1">Shoot tissue taken approximately 20 cm above the soil surface</tissue>
    </source>
</reference>
<accession>A0A0A9C0W1</accession>
<sequence length="47" mass="5416">MLEQGTEYEGELVEDHAKFEFLEDDPTFQGVHRIKSRWCSSACLAIV</sequence>
<name>A0A0A9C0W1_ARUDO</name>
<reference evidence="1" key="1">
    <citation type="submission" date="2014-09" db="EMBL/GenBank/DDBJ databases">
        <authorList>
            <person name="Magalhaes I.L.F."/>
            <person name="Oliveira U."/>
            <person name="Santos F.R."/>
            <person name="Vidigal T.H.D.A."/>
            <person name="Brescovit A.D."/>
            <person name="Santos A.J."/>
        </authorList>
    </citation>
    <scope>NUCLEOTIDE SEQUENCE</scope>
    <source>
        <tissue evidence="1">Shoot tissue taken approximately 20 cm above the soil surface</tissue>
    </source>
</reference>